<name>A0ABP4QRI0_9ACTN</name>
<sequence>MVVLTAARHLAAAMVVLTAVRTVVPVIAARTVVLTAVPRLVRVMAARTQVPTAAPKDLPTVVPIRARPMVEPTAVRGGAPDIGYLAAGDRAATGRAPGSPAVRRG</sequence>
<gene>
    <name evidence="1" type="ORF">GCM10009744_01490</name>
</gene>
<reference evidence="2" key="1">
    <citation type="journal article" date="2019" name="Int. J. Syst. Evol. Microbiol.">
        <title>The Global Catalogue of Microorganisms (GCM) 10K type strain sequencing project: providing services to taxonomists for standard genome sequencing and annotation.</title>
        <authorList>
            <consortium name="The Broad Institute Genomics Platform"/>
            <consortium name="The Broad Institute Genome Sequencing Center for Infectious Disease"/>
            <person name="Wu L."/>
            <person name="Ma J."/>
        </authorList>
    </citation>
    <scope>NUCLEOTIDE SEQUENCE [LARGE SCALE GENOMIC DNA]</scope>
    <source>
        <strain evidence="2">JCM 14306</strain>
    </source>
</reference>
<proteinExistence type="predicted"/>
<keyword evidence="2" id="KW-1185">Reference proteome</keyword>
<evidence type="ECO:0000313" key="2">
    <source>
        <dbReference type="Proteomes" id="UP001501319"/>
    </source>
</evidence>
<evidence type="ECO:0008006" key="3">
    <source>
        <dbReference type="Google" id="ProtNLM"/>
    </source>
</evidence>
<dbReference type="EMBL" id="BAAANE010000001">
    <property type="protein sequence ID" value="GAA1618579.1"/>
    <property type="molecule type" value="Genomic_DNA"/>
</dbReference>
<comment type="caution">
    <text evidence="1">The sequence shown here is derived from an EMBL/GenBank/DDBJ whole genome shotgun (WGS) entry which is preliminary data.</text>
</comment>
<protein>
    <recommendedName>
        <fullName evidence="3">Secreted protein</fullName>
    </recommendedName>
</protein>
<organism evidence="1 2">
    <name type="scientific">Kribbella alba</name>
    <dbReference type="NCBI Taxonomy" id="190197"/>
    <lineage>
        <taxon>Bacteria</taxon>
        <taxon>Bacillati</taxon>
        <taxon>Actinomycetota</taxon>
        <taxon>Actinomycetes</taxon>
        <taxon>Propionibacteriales</taxon>
        <taxon>Kribbellaceae</taxon>
        <taxon>Kribbella</taxon>
    </lineage>
</organism>
<evidence type="ECO:0000313" key="1">
    <source>
        <dbReference type="EMBL" id="GAA1618579.1"/>
    </source>
</evidence>
<accession>A0ABP4QRI0</accession>
<dbReference type="Proteomes" id="UP001501319">
    <property type="component" value="Unassembled WGS sequence"/>
</dbReference>